<dbReference type="RefSeq" id="WP_115749693.1">
    <property type="nucleotide sequence ID" value="NZ_PIOD01000010.1"/>
</dbReference>
<dbReference type="EMBL" id="PIOD01000010">
    <property type="protein sequence ID" value="RDW18598.1"/>
    <property type="molecule type" value="Genomic_DNA"/>
</dbReference>
<dbReference type="Pfam" id="PF13411">
    <property type="entry name" value="MerR_1"/>
    <property type="match status" value="1"/>
</dbReference>
<dbReference type="PROSITE" id="PS00552">
    <property type="entry name" value="HTH_MERR_1"/>
    <property type="match status" value="1"/>
</dbReference>
<dbReference type="CDD" id="cd00592">
    <property type="entry name" value="HTH_MerR-like"/>
    <property type="match status" value="1"/>
</dbReference>
<dbReference type="SMART" id="SM00422">
    <property type="entry name" value="HTH_MERR"/>
    <property type="match status" value="1"/>
</dbReference>
<evidence type="ECO:0000313" key="7">
    <source>
        <dbReference type="Proteomes" id="UP000256520"/>
    </source>
</evidence>
<dbReference type="PROSITE" id="PS50937">
    <property type="entry name" value="HTH_MERR_2"/>
    <property type="match status" value="1"/>
</dbReference>
<evidence type="ECO:0000256" key="3">
    <source>
        <dbReference type="ARBA" id="ARBA00023125"/>
    </source>
</evidence>
<dbReference type="GO" id="GO:0003677">
    <property type="term" value="F:DNA binding"/>
    <property type="evidence" value="ECO:0007669"/>
    <property type="project" value="UniProtKB-KW"/>
</dbReference>
<dbReference type="Proteomes" id="UP000256520">
    <property type="component" value="Unassembled WGS sequence"/>
</dbReference>
<dbReference type="PANTHER" id="PTHR30204:SF69">
    <property type="entry name" value="MERR-FAMILY TRANSCRIPTIONAL REGULATOR"/>
    <property type="match status" value="1"/>
</dbReference>
<keyword evidence="1" id="KW-0678">Repressor</keyword>
<accession>A0A3D8PTK7</accession>
<feature type="domain" description="HTH merR-type" evidence="5">
    <location>
        <begin position="1"/>
        <end position="67"/>
    </location>
</feature>
<evidence type="ECO:0000259" key="5">
    <source>
        <dbReference type="PROSITE" id="PS50937"/>
    </source>
</evidence>
<keyword evidence="4" id="KW-0804">Transcription</keyword>
<organism evidence="6 7">
    <name type="scientific">Oceanobacillus chungangensis</name>
    <dbReference type="NCBI Taxonomy" id="1229152"/>
    <lineage>
        <taxon>Bacteria</taxon>
        <taxon>Bacillati</taxon>
        <taxon>Bacillota</taxon>
        <taxon>Bacilli</taxon>
        <taxon>Bacillales</taxon>
        <taxon>Bacillaceae</taxon>
        <taxon>Oceanobacillus</taxon>
    </lineage>
</organism>
<sequence>MKIGEFSRVVGLSKDTIRYYEKIGLIKPKVINKHRYYKEKELDDLAAIIKLIRNGFSLDEIKRMFQLAENVEKDQKLDDEALARLMELIVIFENKNEEMLERERILVVKAVLERAIGKNEYMNRLNRH</sequence>
<name>A0A3D8PTK7_9BACI</name>
<gene>
    <name evidence="6" type="ORF">CWR45_09780</name>
</gene>
<protein>
    <recommendedName>
        <fullName evidence="5">HTH merR-type domain-containing protein</fullName>
    </recommendedName>
</protein>
<dbReference type="InterPro" id="IPR009061">
    <property type="entry name" value="DNA-bd_dom_put_sf"/>
</dbReference>
<dbReference type="OrthoDB" id="9791488at2"/>
<dbReference type="InterPro" id="IPR000551">
    <property type="entry name" value="MerR-type_HTH_dom"/>
</dbReference>
<dbReference type="PANTHER" id="PTHR30204">
    <property type="entry name" value="REDOX-CYCLING DRUG-SENSING TRANSCRIPTIONAL ACTIVATOR SOXR"/>
    <property type="match status" value="1"/>
</dbReference>
<dbReference type="InterPro" id="IPR047057">
    <property type="entry name" value="MerR_fam"/>
</dbReference>
<keyword evidence="2" id="KW-0805">Transcription regulation</keyword>
<dbReference type="AlphaFoldDB" id="A0A3D8PTK7"/>
<evidence type="ECO:0000313" key="6">
    <source>
        <dbReference type="EMBL" id="RDW18598.1"/>
    </source>
</evidence>
<dbReference type="SUPFAM" id="SSF46955">
    <property type="entry name" value="Putative DNA-binding domain"/>
    <property type="match status" value="1"/>
</dbReference>
<reference evidence="7" key="1">
    <citation type="submission" date="2017-11" db="EMBL/GenBank/DDBJ databases">
        <authorList>
            <person name="Zhu W."/>
        </authorList>
    </citation>
    <scope>NUCLEOTIDE SEQUENCE [LARGE SCALE GENOMIC DNA]</scope>
    <source>
        <strain evidence="7">CAU 1051</strain>
    </source>
</reference>
<keyword evidence="7" id="KW-1185">Reference proteome</keyword>
<dbReference type="GO" id="GO:0003700">
    <property type="term" value="F:DNA-binding transcription factor activity"/>
    <property type="evidence" value="ECO:0007669"/>
    <property type="project" value="InterPro"/>
</dbReference>
<dbReference type="Gene3D" id="1.10.1660.10">
    <property type="match status" value="1"/>
</dbReference>
<proteinExistence type="predicted"/>
<comment type="caution">
    <text evidence="6">The sequence shown here is derived from an EMBL/GenBank/DDBJ whole genome shotgun (WGS) entry which is preliminary data.</text>
</comment>
<evidence type="ECO:0000256" key="1">
    <source>
        <dbReference type="ARBA" id="ARBA00022491"/>
    </source>
</evidence>
<keyword evidence="3" id="KW-0238">DNA-binding</keyword>
<evidence type="ECO:0000256" key="4">
    <source>
        <dbReference type="ARBA" id="ARBA00023163"/>
    </source>
</evidence>
<evidence type="ECO:0000256" key="2">
    <source>
        <dbReference type="ARBA" id="ARBA00023015"/>
    </source>
</evidence>